<dbReference type="InParanoid" id="S7XL57"/>
<feature type="compositionally biased region" description="Basic and acidic residues" evidence="1">
    <location>
        <begin position="729"/>
        <end position="745"/>
    </location>
</feature>
<gene>
    <name evidence="3" type="ORF">SLOPH_2471</name>
</gene>
<dbReference type="VEuPathDB" id="MicrosporidiaDB:SLOPH_2471"/>
<evidence type="ECO:0000313" key="4">
    <source>
        <dbReference type="Proteomes" id="UP000014978"/>
    </source>
</evidence>
<dbReference type="HOGENOM" id="CLU_313559_0_0_1"/>
<evidence type="ECO:0000256" key="2">
    <source>
        <dbReference type="SAM" id="SignalP"/>
    </source>
</evidence>
<accession>S7XL57</accession>
<sequence length="934" mass="108242">MFIVLYFILAISSIQVGIRPRCDCRVYRPECVNVCRYYNYKLPNREYYNKPIQYVPTIPKEYLNNSPIQITKTVYKDKSDEQKIKTVYRERETDKNDIGLIDTEDSSPYTKKRDMVNKIYTKNRKKSDNLNFCALLYYLDQYKDDLNISEDNYNEIKTGFFNEYKLNEKICDKNIVGKRDGAILKHGGTIKKTKINKKANFFKRLIGSDEDVKVEELEVNKDKSNSKKVRLIEEEPVIPITSENKIVTTTKYVDKISTVNNTIIHTVYIPSKDYQNPLYDYFAKDQNNNKYKTINSESNQIDNQSTIKNILSQTRPPVSTFTVTNTITVTETKPPVTSKIIRKKYRKSNKDCESDCQSNNNIKKRKHNEKNSNVVDNKLLNVDSTNNENSNEFSENKRKKSKRKKNKKFLLEEKMDKKDVIKRLLNILVEEKKIKKEEKNTDEIKVEEKQNQTKDNDNDLLLKIYNLLLKQKEIPKTISEDKIKSKDKNDIDKNNKYQIKTSSIPISTTNKIFETIQTVPGSVVTVTVTKDHNIIKTVVKDSISTITQPIQEIMNTITSKIKGKVETVTQTENKIITNVIDKEIINTVYNTINTAELKTDKISTQVKYPQEDTIEKGISTENPIGKKVIVPPNQENNKSIKLSFTSSNISSTIKPIIKNKYITKKVTEEPKTSTITTINIKTEYTTSLRSKNTTITKNINNDGEEVTEGILDKIFKPFISLAQINNKDSTENKEIEKTEDDKKNENNSNTGTNNNNKKSKNKNDKDKKNENNPNTDTNDNNKKYKNNNDNIEKEKNKIIKQIIDKKIKANDNFDEDLEKKKKEIVNNIIAGNDRLKESNDENVKNIIKRKVDEAIKTQDDIGKKKIELNLVIKKKKKEDMKKDEKKVKVKVVKVYKNKINNEKNKTIVNNDNQNKNKIPQNDVGNRNNLLDLLI</sequence>
<feature type="chain" id="PRO_5004559462" evidence="2">
    <location>
        <begin position="19"/>
        <end position="934"/>
    </location>
</feature>
<comment type="caution">
    <text evidence="3">The sequence shown here is derived from an EMBL/GenBank/DDBJ whole genome shotgun (WGS) entry which is preliminary data.</text>
</comment>
<proteinExistence type="predicted"/>
<feature type="region of interest" description="Disordered" evidence="1">
    <location>
        <begin position="348"/>
        <end position="409"/>
    </location>
</feature>
<feature type="compositionally biased region" description="Basic and acidic residues" evidence="1">
    <location>
        <begin position="761"/>
        <end position="770"/>
    </location>
</feature>
<dbReference type="OMA" id="NANDMSY"/>
<reference evidence="4" key="1">
    <citation type="journal article" date="2013" name="PLoS Genet.">
        <title>The genome of Spraguea lophii and the basis of host-microsporidian interactions.</title>
        <authorList>
            <person name="Campbell S.E."/>
            <person name="Williams T.A."/>
            <person name="Yousuf A."/>
            <person name="Soanes D.M."/>
            <person name="Paszkiewicz K.H."/>
            <person name="Williams B.A.P."/>
        </authorList>
    </citation>
    <scope>NUCLEOTIDE SEQUENCE [LARGE SCALE GENOMIC DNA]</scope>
    <source>
        <strain evidence="4">42_110</strain>
    </source>
</reference>
<feature type="signal peptide" evidence="2">
    <location>
        <begin position="1"/>
        <end position="18"/>
    </location>
</feature>
<feature type="compositionally biased region" description="Basic residues" evidence="1">
    <location>
        <begin position="397"/>
        <end position="408"/>
    </location>
</feature>
<feature type="compositionally biased region" description="Low complexity" evidence="1">
    <location>
        <begin position="746"/>
        <end position="756"/>
    </location>
</feature>
<evidence type="ECO:0000256" key="1">
    <source>
        <dbReference type="SAM" id="MobiDB-lite"/>
    </source>
</evidence>
<dbReference type="EMBL" id="ATCN01000113">
    <property type="protein sequence ID" value="EPR79784.1"/>
    <property type="molecule type" value="Genomic_DNA"/>
</dbReference>
<organism evidence="3 4">
    <name type="scientific">Spraguea lophii (strain 42_110)</name>
    <name type="common">Microsporidian parasite</name>
    <dbReference type="NCBI Taxonomy" id="1358809"/>
    <lineage>
        <taxon>Eukaryota</taxon>
        <taxon>Fungi</taxon>
        <taxon>Fungi incertae sedis</taxon>
        <taxon>Microsporidia</taxon>
        <taxon>Spragueidae</taxon>
        <taxon>Spraguea</taxon>
    </lineage>
</organism>
<keyword evidence="2" id="KW-0732">Signal</keyword>
<protein>
    <submittedName>
        <fullName evidence="3">Uncharacterized protein</fullName>
    </submittedName>
</protein>
<feature type="region of interest" description="Disordered" evidence="1">
    <location>
        <begin position="729"/>
        <end position="792"/>
    </location>
</feature>
<dbReference type="AlphaFoldDB" id="S7XL57"/>
<dbReference type="Proteomes" id="UP000014978">
    <property type="component" value="Unassembled WGS sequence"/>
</dbReference>
<evidence type="ECO:0000313" key="3">
    <source>
        <dbReference type="EMBL" id="EPR79784.1"/>
    </source>
</evidence>
<name>S7XL57_SPRLO</name>
<keyword evidence="4" id="KW-1185">Reference proteome</keyword>